<comment type="caution">
    <text evidence="1">The sequence shown here is derived from an EMBL/GenBank/DDBJ whole genome shotgun (WGS) entry which is preliminary data.</text>
</comment>
<gene>
    <name evidence="1" type="ORF">TNIN_480991</name>
</gene>
<sequence>MFHLPRRRDEAILLGRCWINKKNEIKRGISNAETCEKLLEELYRDNPAGVKDFRCEITTPDGKVIAEKPYKIPQAYEDQIRSTRFHIK</sequence>
<dbReference type="EMBL" id="BMAV01024508">
    <property type="protein sequence ID" value="GFS33560.1"/>
    <property type="molecule type" value="Genomic_DNA"/>
</dbReference>
<dbReference type="AlphaFoldDB" id="A0A8X6JS97"/>
<protein>
    <submittedName>
        <fullName evidence="1">Uncharacterized protein</fullName>
    </submittedName>
</protein>
<organism evidence="1 2">
    <name type="scientific">Trichonephila inaurata madagascariensis</name>
    <dbReference type="NCBI Taxonomy" id="2747483"/>
    <lineage>
        <taxon>Eukaryota</taxon>
        <taxon>Metazoa</taxon>
        <taxon>Ecdysozoa</taxon>
        <taxon>Arthropoda</taxon>
        <taxon>Chelicerata</taxon>
        <taxon>Arachnida</taxon>
        <taxon>Araneae</taxon>
        <taxon>Araneomorphae</taxon>
        <taxon>Entelegynae</taxon>
        <taxon>Araneoidea</taxon>
        <taxon>Nephilidae</taxon>
        <taxon>Trichonephila</taxon>
        <taxon>Trichonephila inaurata</taxon>
    </lineage>
</organism>
<proteinExistence type="predicted"/>
<reference evidence="1" key="1">
    <citation type="submission" date="2020-08" db="EMBL/GenBank/DDBJ databases">
        <title>Multicomponent nature underlies the extraordinary mechanical properties of spider dragline silk.</title>
        <authorList>
            <person name="Kono N."/>
            <person name="Nakamura H."/>
            <person name="Mori M."/>
            <person name="Yoshida Y."/>
            <person name="Ohtoshi R."/>
            <person name="Malay A.D."/>
            <person name="Moran D.A.P."/>
            <person name="Tomita M."/>
            <person name="Numata K."/>
            <person name="Arakawa K."/>
        </authorList>
    </citation>
    <scope>NUCLEOTIDE SEQUENCE</scope>
</reference>
<dbReference type="Proteomes" id="UP000886998">
    <property type="component" value="Unassembled WGS sequence"/>
</dbReference>
<accession>A0A8X6JS97</accession>
<name>A0A8X6JS97_9ARAC</name>
<evidence type="ECO:0000313" key="1">
    <source>
        <dbReference type="EMBL" id="GFS33560.1"/>
    </source>
</evidence>
<evidence type="ECO:0000313" key="2">
    <source>
        <dbReference type="Proteomes" id="UP000886998"/>
    </source>
</evidence>
<keyword evidence="2" id="KW-1185">Reference proteome</keyword>